<feature type="transmembrane region" description="Helical" evidence="6">
    <location>
        <begin position="441"/>
        <end position="458"/>
    </location>
</feature>
<keyword evidence="4 6" id="KW-1133">Transmembrane helix</keyword>
<dbReference type="EMBL" id="MRAE01000033">
    <property type="protein sequence ID" value="OOO64228.1"/>
    <property type="molecule type" value="Genomic_DNA"/>
</dbReference>
<feature type="transmembrane region" description="Helical" evidence="6">
    <location>
        <begin position="299"/>
        <end position="324"/>
    </location>
</feature>
<evidence type="ECO:0000256" key="1">
    <source>
        <dbReference type="ARBA" id="ARBA00004651"/>
    </source>
</evidence>
<feature type="transmembrane region" description="Helical" evidence="6">
    <location>
        <begin position="23"/>
        <end position="44"/>
    </location>
</feature>
<evidence type="ECO:0000256" key="3">
    <source>
        <dbReference type="ARBA" id="ARBA00022692"/>
    </source>
</evidence>
<feature type="transmembrane region" description="Helical" evidence="6">
    <location>
        <begin position="50"/>
        <end position="74"/>
    </location>
</feature>
<keyword evidence="9" id="KW-1185">Reference proteome</keyword>
<dbReference type="STRING" id="1962263.BS637_04645"/>
<dbReference type="Proteomes" id="UP000190206">
    <property type="component" value="Unassembled WGS sequence"/>
</dbReference>
<evidence type="ECO:0000256" key="4">
    <source>
        <dbReference type="ARBA" id="ARBA00022989"/>
    </source>
</evidence>
<keyword evidence="2" id="KW-1003">Cell membrane</keyword>
<evidence type="ECO:0000313" key="7">
    <source>
        <dbReference type="EMBL" id="OOO63100.1"/>
    </source>
</evidence>
<comment type="subcellular location">
    <subcellularLocation>
        <location evidence="1">Cell membrane</location>
        <topology evidence="1">Multi-pass membrane protein</topology>
    </subcellularLocation>
</comment>
<protein>
    <submittedName>
        <fullName evidence="8">Amino acid permease</fullName>
    </submittedName>
</protein>
<reference evidence="8 10" key="1">
    <citation type="submission" date="2016-12" db="EMBL/GenBank/DDBJ databases">
        <title>Clostridium tepidum sp. nov., a close relative of Clostridium sporogenes and Clostridium botulinum Group I.</title>
        <authorList>
            <person name="Dobritsa A.P."/>
            <person name="Kutumbaka K.K."/>
            <person name="Werner K."/>
            <person name="Wiedmann M."/>
            <person name="Asmus A."/>
            <person name="Samadpour M."/>
        </authorList>
    </citation>
    <scope>NUCLEOTIDE SEQUENCE [LARGE SCALE GENOMIC DNA]</scope>
    <source>
        <strain evidence="8 10">IEH 97212</strain>
    </source>
</reference>
<feature type="transmembrane region" description="Helical" evidence="6">
    <location>
        <begin position="138"/>
        <end position="164"/>
    </location>
</feature>
<dbReference type="PIRSF" id="PIRSF006060">
    <property type="entry name" value="AA_transporter"/>
    <property type="match status" value="1"/>
</dbReference>
<dbReference type="RefSeq" id="WP_078023604.1">
    <property type="nucleotide sequence ID" value="NZ_JADPGM010000002.1"/>
</dbReference>
<dbReference type="InterPro" id="IPR002293">
    <property type="entry name" value="AA/rel_permease1"/>
</dbReference>
<evidence type="ECO:0000256" key="2">
    <source>
        <dbReference type="ARBA" id="ARBA00022475"/>
    </source>
</evidence>
<feature type="transmembrane region" description="Helical" evidence="6">
    <location>
        <begin position="411"/>
        <end position="429"/>
    </location>
</feature>
<feature type="transmembrane region" description="Helical" evidence="6">
    <location>
        <begin position="171"/>
        <end position="193"/>
    </location>
</feature>
<dbReference type="PANTHER" id="PTHR42770:SF7">
    <property type="entry name" value="MEMBRANE PROTEIN"/>
    <property type="match status" value="1"/>
</dbReference>
<proteinExistence type="predicted"/>
<accession>A0A1S9I1S9</accession>
<evidence type="ECO:0000313" key="8">
    <source>
        <dbReference type="EMBL" id="OOO64228.1"/>
    </source>
</evidence>
<dbReference type="OrthoDB" id="178667at2"/>
<name>A0A1S9I1S9_9CLOT</name>
<feature type="transmembrane region" description="Helical" evidence="6">
    <location>
        <begin position="246"/>
        <end position="264"/>
    </location>
</feature>
<evidence type="ECO:0000313" key="9">
    <source>
        <dbReference type="Proteomes" id="UP000190206"/>
    </source>
</evidence>
<dbReference type="EMBL" id="MRAD01000003">
    <property type="protein sequence ID" value="OOO63100.1"/>
    <property type="molecule type" value="Genomic_DNA"/>
</dbReference>
<feature type="transmembrane region" description="Helical" evidence="6">
    <location>
        <begin position="370"/>
        <end position="391"/>
    </location>
</feature>
<keyword evidence="5 6" id="KW-0472">Membrane</keyword>
<dbReference type="GO" id="GO:0005886">
    <property type="term" value="C:plasma membrane"/>
    <property type="evidence" value="ECO:0007669"/>
    <property type="project" value="UniProtKB-SubCell"/>
</dbReference>
<feature type="transmembrane region" description="Helical" evidence="6">
    <location>
        <begin position="95"/>
        <end position="118"/>
    </location>
</feature>
<gene>
    <name evidence="7" type="ORF">BS637_04645</name>
    <name evidence="8" type="ORF">BS638_11295</name>
</gene>
<evidence type="ECO:0000256" key="5">
    <source>
        <dbReference type="ARBA" id="ARBA00023136"/>
    </source>
</evidence>
<feature type="transmembrane region" description="Helical" evidence="6">
    <location>
        <begin position="213"/>
        <end position="234"/>
    </location>
</feature>
<dbReference type="AlphaFoldDB" id="A0A1S9I1S9"/>
<evidence type="ECO:0000256" key="6">
    <source>
        <dbReference type="SAM" id="Phobius"/>
    </source>
</evidence>
<keyword evidence="3 6" id="KW-0812">Transmembrane</keyword>
<organism evidence="8 10">
    <name type="scientific">Clostridium tepidum</name>
    <dbReference type="NCBI Taxonomy" id="1962263"/>
    <lineage>
        <taxon>Bacteria</taxon>
        <taxon>Bacillati</taxon>
        <taxon>Bacillota</taxon>
        <taxon>Clostridia</taxon>
        <taxon>Eubacteriales</taxon>
        <taxon>Clostridiaceae</taxon>
        <taxon>Clostridium</taxon>
    </lineage>
</organism>
<dbReference type="Gene3D" id="1.20.1740.10">
    <property type="entry name" value="Amino acid/polyamine transporter I"/>
    <property type="match status" value="1"/>
</dbReference>
<dbReference type="PANTHER" id="PTHR42770">
    <property type="entry name" value="AMINO ACID TRANSPORTER-RELATED"/>
    <property type="match status" value="1"/>
</dbReference>
<dbReference type="InterPro" id="IPR050367">
    <property type="entry name" value="APC_superfamily"/>
</dbReference>
<reference evidence="7 9" key="2">
    <citation type="submission" date="2016-12" db="EMBL/GenBank/DDBJ databases">
        <title>Clostridium tepidum sp. nov., a close relative of Clostridium sporogenes and Clostridium botulinum Group I.</title>
        <authorList>
            <person name="Dobritsa A.P."/>
            <person name="Kutumbaka K."/>
            <person name="Werner K."/>
            <person name="Samadpour M."/>
        </authorList>
    </citation>
    <scope>NUCLEOTIDE SEQUENCE [LARGE SCALE GENOMIC DNA]</scope>
    <source>
        <strain evidence="7 9">PE</strain>
    </source>
</reference>
<dbReference type="Proteomes" id="UP000190256">
    <property type="component" value="Unassembled WGS sequence"/>
</dbReference>
<dbReference type="GO" id="GO:0022857">
    <property type="term" value="F:transmembrane transporter activity"/>
    <property type="evidence" value="ECO:0007669"/>
    <property type="project" value="InterPro"/>
</dbReference>
<feature type="transmembrane region" description="Helical" evidence="6">
    <location>
        <begin position="345"/>
        <end position="364"/>
    </location>
</feature>
<sequence length="483" mass="52421">MSKENEVSSNNQNFERVLSKKDIMALAFGAMIGWGWVVLTGPWIQKAGSVGAILAFIIGGIVVLFVGLTYAELTSAMPKCGGDLVFSYRALGRKAAFICTWGMILGYISVVAFEAVAFPSVLENLFSFSYLKGYMYTIAGYDVYASWALIGSISAIIITIVNYFGAKPAAFMQTVVTVMIACVGIALFTGSLFNGSIQNMSPMFVTGTSGKGILAVAIMTPFMYVGFDVIPQAAEEINVPFKKIGKILILSVIMAVIWYAMIIYSTSVALDSNEIASSSLVAADAMKKMFGNSVVASKILILAGIGGILTSWNSFFMGGSRAIYSMAEAGMLPKFLAKIHPKYKTPTNAVILIGLVSSIAPLFGEKMLVWLSNAGGFGILISYLIVSISFLVLRKREPNMERPYKVKHPKFVGTMAIILCIGMLIMFMPGLPSGLSLPYEWGIILTWFLLGGVFYLVANNKAENKSKDNKYKIDYYENKKVSV</sequence>
<evidence type="ECO:0000313" key="10">
    <source>
        <dbReference type="Proteomes" id="UP000190256"/>
    </source>
</evidence>
<comment type="caution">
    <text evidence="8">The sequence shown here is derived from an EMBL/GenBank/DDBJ whole genome shotgun (WGS) entry which is preliminary data.</text>
</comment>
<dbReference type="Pfam" id="PF13520">
    <property type="entry name" value="AA_permease_2"/>
    <property type="match status" value="1"/>
</dbReference>